<protein>
    <recommendedName>
        <fullName evidence="1">Inositol phosphatase domain-containing protein</fullName>
    </recommendedName>
</protein>
<dbReference type="OrthoDB" id="10012704at2759"/>
<gene>
    <name evidence="2" type="ORF">KFE25_012149</name>
</gene>
<dbReference type="AlphaFoldDB" id="A0A8J5XDB2"/>
<dbReference type="Proteomes" id="UP000751190">
    <property type="component" value="Unassembled WGS sequence"/>
</dbReference>
<dbReference type="EMBL" id="JAGTXO010000021">
    <property type="protein sequence ID" value="KAG8462329.1"/>
    <property type="molecule type" value="Genomic_DNA"/>
</dbReference>
<keyword evidence="3" id="KW-1185">Reference proteome</keyword>
<reference evidence="2" key="1">
    <citation type="submission" date="2021-05" db="EMBL/GenBank/DDBJ databases">
        <title>The genome of the haptophyte Pavlova lutheri (Diacronema luteri, Pavlovales) - a model for lipid biosynthesis in eukaryotic algae.</title>
        <authorList>
            <person name="Hulatt C.J."/>
            <person name="Posewitz M.C."/>
        </authorList>
    </citation>
    <scope>NUCLEOTIDE SEQUENCE</scope>
    <source>
        <strain evidence="2">NIVA-4/92</strain>
    </source>
</reference>
<evidence type="ECO:0000313" key="2">
    <source>
        <dbReference type="EMBL" id="KAG8462329.1"/>
    </source>
</evidence>
<organism evidence="2 3">
    <name type="scientific">Diacronema lutheri</name>
    <name type="common">Unicellular marine alga</name>
    <name type="synonym">Monochrysis lutheri</name>
    <dbReference type="NCBI Taxonomy" id="2081491"/>
    <lineage>
        <taxon>Eukaryota</taxon>
        <taxon>Haptista</taxon>
        <taxon>Haptophyta</taxon>
        <taxon>Pavlovophyceae</taxon>
        <taxon>Pavlovales</taxon>
        <taxon>Pavlovaceae</taxon>
        <taxon>Diacronema</taxon>
    </lineage>
</organism>
<accession>A0A8J5XDB2</accession>
<dbReference type="InterPro" id="IPR022158">
    <property type="entry name" value="Inositol_phosphatase"/>
</dbReference>
<evidence type="ECO:0000313" key="3">
    <source>
        <dbReference type="Proteomes" id="UP000751190"/>
    </source>
</evidence>
<comment type="caution">
    <text evidence="2">The sequence shown here is derived from an EMBL/GenBank/DDBJ whole genome shotgun (WGS) entry which is preliminary data.</text>
</comment>
<dbReference type="GO" id="GO:0005737">
    <property type="term" value="C:cytoplasm"/>
    <property type="evidence" value="ECO:0007669"/>
    <property type="project" value="TreeGrafter"/>
</dbReference>
<sequence>MSAQPSASLSRRLTVLEVGLAAARALVTPADGAMLGIWLLTFVNHWNFEQERLVVLTEHALLRIKYNFLAQRVEKYTRLRLAAIESITLGRVRFASQSLAEGLQALSRGAAVARPGVRITLRGEQLSKWDRWNPRSAKMGERTLIFCSHMESGDGAPLIEPLESVDDFQNALQRALNGVEGMAVVPVVSDIVLDSLLGIPALVYNENRLGEWRTRGSIAF</sequence>
<evidence type="ECO:0000259" key="1">
    <source>
        <dbReference type="Pfam" id="PF12456"/>
    </source>
</evidence>
<name>A0A8J5XDB2_DIALT</name>
<proteinExistence type="predicted"/>
<dbReference type="InterPro" id="IPR040242">
    <property type="entry name" value="TPRG1-like"/>
</dbReference>
<feature type="domain" description="Inositol phosphatase" evidence="1">
    <location>
        <begin position="22"/>
        <end position="101"/>
    </location>
</feature>
<dbReference type="Pfam" id="PF12456">
    <property type="entry name" value="hSac2"/>
    <property type="match status" value="1"/>
</dbReference>
<dbReference type="PANTHER" id="PTHR31108">
    <property type="entry name" value="TUMOR PROTEIN P63-REGULATED GENE 1-LIKE PROTEIN"/>
    <property type="match status" value="1"/>
</dbReference>
<dbReference type="PANTHER" id="PTHR31108:SF1">
    <property type="entry name" value="HSAC2 DOMAIN-CONTAINING PROTEIN"/>
    <property type="match status" value="1"/>
</dbReference>